<proteinExistence type="predicted"/>
<evidence type="ECO:0000256" key="1">
    <source>
        <dbReference type="SAM" id="Phobius"/>
    </source>
</evidence>
<gene>
    <name evidence="2" type="ORF">H9910_00620</name>
</gene>
<keyword evidence="1" id="KW-0812">Transmembrane</keyword>
<name>A0A9D2RAL9_9FIRM</name>
<evidence type="ECO:0000313" key="3">
    <source>
        <dbReference type="Proteomes" id="UP000823909"/>
    </source>
</evidence>
<organism evidence="2 3">
    <name type="scientific">Candidatus Mediterraneibacter quadrami</name>
    <dbReference type="NCBI Taxonomy" id="2838684"/>
    <lineage>
        <taxon>Bacteria</taxon>
        <taxon>Bacillati</taxon>
        <taxon>Bacillota</taxon>
        <taxon>Clostridia</taxon>
        <taxon>Lachnospirales</taxon>
        <taxon>Lachnospiraceae</taxon>
        <taxon>Mediterraneibacter</taxon>
    </lineage>
</organism>
<evidence type="ECO:0000313" key="2">
    <source>
        <dbReference type="EMBL" id="HJD41503.1"/>
    </source>
</evidence>
<protein>
    <submittedName>
        <fullName evidence="2">Uncharacterized protein</fullName>
    </submittedName>
</protein>
<feature type="transmembrane region" description="Helical" evidence="1">
    <location>
        <begin position="12"/>
        <end position="29"/>
    </location>
</feature>
<reference evidence="2" key="1">
    <citation type="journal article" date="2021" name="PeerJ">
        <title>Extensive microbial diversity within the chicken gut microbiome revealed by metagenomics and culture.</title>
        <authorList>
            <person name="Gilroy R."/>
            <person name="Ravi A."/>
            <person name="Getino M."/>
            <person name="Pursley I."/>
            <person name="Horton D.L."/>
            <person name="Alikhan N.F."/>
            <person name="Baker D."/>
            <person name="Gharbi K."/>
            <person name="Hall N."/>
            <person name="Watson M."/>
            <person name="Adriaenssens E.M."/>
            <person name="Foster-Nyarko E."/>
            <person name="Jarju S."/>
            <person name="Secka A."/>
            <person name="Antonio M."/>
            <person name="Oren A."/>
            <person name="Chaudhuri R.R."/>
            <person name="La Ragione R."/>
            <person name="Hildebrand F."/>
            <person name="Pallen M.J."/>
        </authorList>
    </citation>
    <scope>NUCLEOTIDE SEQUENCE</scope>
    <source>
        <strain evidence="2">ChiBcec15-3976</strain>
    </source>
</reference>
<feature type="transmembrane region" description="Helical" evidence="1">
    <location>
        <begin position="91"/>
        <end position="110"/>
    </location>
</feature>
<dbReference type="EMBL" id="DWUU01000007">
    <property type="protein sequence ID" value="HJD41503.1"/>
    <property type="molecule type" value="Genomic_DNA"/>
</dbReference>
<dbReference type="AlphaFoldDB" id="A0A9D2RAL9"/>
<reference evidence="2" key="2">
    <citation type="submission" date="2021-04" db="EMBL/GenBank/DDBJ databases">
        <authorList>
            <person name="Gilroy R."/>
        </authorList>
    </citation>
    <scope>NUCLEOTIDE SEQUENCE</scope>
    <source>
        <strain evidence="2">ChiBcec15-3976</strain>
    </source>
</reference>
<keyword evidence="1" id="KW-0472">Membrane</keyword>
<keyword evidence="1" id="KW-1133">Transmembrane helix</keyword>
<dbReference type="Proteomes" id="UP000823909">
    <property type="component" value="Unassembled WGS sequence"/>
</dbReference>
<comment type="caution">
    <text evidence="2">The sequence shown here is derived from an EMBL/GenBank/DDBJ whole genome shotgun (WGS) entry which is preliminary data.</text>
</comment>
<feature type="transmembrane region" description="Helical" evidence="1">
    <location>
        <begin position="58"/>
        <end position="79"/>
    </location>
</feature>
<sequence>MDMENMNSMWGIIGVIVCACGVYALYWFYKMKTSGDINATILLGKDFMYKKCKNKEEYIRKVSPALLGFGIVSLAYGALDVIHCYAYPMPVADTAGMVIFFIVLVAFAVYTTKLKREYF</sequence>
<accession>A0A9D2RAL9</accession>